<reference evidence="1" key="1">
    <citation type="submission" date="2021-05" db="EMBL/GenBank/DDBJ databases">
        <authorList>
            <person name="Alioto T."/>
            <person name="Alioto T."/>
            <person name="Gomez Garrido J."/>
        </authorList>
    </citation>
    <scope>NUCLEOTIDE SEQUENCE</scope>
</reference>
<dbReference type="AlphaFoldDB" id="A0A8D7ZUK8"/>
<name>A0A8D7ZUK8_CULPI</name>
<proteinExistence type="predicted"/>
<accession>A0A8D7ZUK8</accession>
<evidence type="ECO:0000313" key="1">
    <source>
        <dbReference type="EMBL" id="CAG6444034.1"/>
    </source>
</evidence>
<dbReference type="EMBL" id="HBUE01002026">
    <property type="protein sequence ID" value="CAG6444034.1"/>
    <property type="molecule type" value="Transcribed_RNA"/>
</dbReference>
<sequence length="109" mass="12852">MVVMIAHKHTNLARCQFNFSRKFISIKPFIYTFILFSKANFRPPHTQTARSGLFRCCTWPPHTRFTTLKQQQQLFNFPRSAGHGSTSCPPAKKVCGQLFNHYLWFYFVF</sequence>
<organism evidence="1">
    <name type="scientific">Culex pipiens</name>
    <name type="common">House mosquito</name>
    <dbReference type="NCBI Taxonomy" id="7175"/>
    <lineage>
        <taxon>Eukaryota</taxon>
        <taxon>Metazoa</taxon>
        <taxon>Ecdysozoa</taxon>
        <taxon>Arthropoda</taxon>
        <taxon>Hexapoda</taxon>
        <taxon>Insecta</taxon>
        <taxon>Pterygota</taxon>
        <taxon>Neoptera</taxon>
        <taxon>Endopterygota</taxon>
        <taxon>Diptera</taxon>
        <taxon>Nematocera</taxon>
        <taxon>Culicoidea</taxon>
        <taxon>Culicidae</taxon>
        <taxon>Culicinae</taxon>
        <taxon>Culicini</taxon>
        <taxon>Culex</taxon>
        <taxon>Culex</taxon>
    </lineage>
</organism>
<protein>
    <submittedName>
        <fullName evidence="1">(northern house mosquito) hypothetical protein</fullName>
    </submittedName>
</protein>